<dbReference type="GO" id="GO:0003723">
    <property type="term" value="F:RNA binding"/>
    <property type="evidence" value="ECO:0007669"/>
    <property type="project" value="UniProtKB-UniRule"/>
</dbReference>
<evidence type="ECO:0000256" key="5">
    <source>
        <dbReference type="ARBA" id="ARBA00023015"/>
    </source>
</evidence>
<comment type="similarity">
    <text evidence="7">Belongs to the NusA family.</text>
</comment>
<evidence type="ECO:0000256" key="7">
    <source>
        <dbReference type="HAMAP-Rule" id="MF_00945"/>
    </source>
</evidence>
<dbReference type="FunFam" id="3.30.300.20:FF:000005">
    <property type="entry name" value="Transcription termination/antitermination protein NusA"/>
    <property type="match status" value="1"/>
</dbReference>
<dbReference type="InterPro" id="IPR036555">
    <property type="entry name" value="NusA_N_sf"/>
</dbReference>
<dbReference type="NCBIfam" id="TIGR01953">
    <property type="entry name" value="NusA"/>
    <property type="match status" value="1"/>
</dbReference>
<protein>
    <recommendedName>
        <fullName evidence="7">Transcription termination/antitermination protein NusA</fullName>
    </recommendedName>
</protein>
<accession>A0A2H0W705</accession>
<feature type="compositionally biased region" description="Acidic residues" evidence="8">
    <location>
        <begin position="384"/>
        <end position="399"/>
    </location>
</feature>
<dbReference type="InterPro" id="IPR025249">
    <property type="entry name" value="TF_NusA_KH_1st"/>
</dbReference>
<keyword evidence="6 7" id="KW-0804">Transcription</keyword>
<evidence type="ECO:0000256" key="1">
    <source>
        <dbReference type="ARBA" id="ARBA00022472"/>
    </source>
</evidence>
<dbReference type="Pfam" id="PF00575">
    <property type="entry name" value="S1"/>
    <property type="match status" value="1"/>
</dbReference>
<comment type="function">
    <text evidence="7">Participates in both transcription termination and antitermination.</text>
</comment>
<dbReference type="PROSITE" id="PS50084">
    <property type="entry name" value="KH_TYPE_1"/>
    <property type="match status" value="1"/>
</dbReference>
<dbReference type="InterPro" id="IPR013735">
    <property type="entry name" value="TF_NusA_N"/>
</dbReference>
<comment type="subunit">
    <text evidence="7">Monomer. Binds directly to the core enzyme of the DNA-dependent RNA polymerase and to nascent RNA.</text>
</comment>
<dbReference type="Proteomes" id="UP000229056">
    <property type="component" value="Unassembled WGS sequence"/>
</dbReference>
<evidence type="ECO:0000313" key="11">
    <source>
        <dbReference type="Proteomes" id="UP000229056"/>
    </source>
</evidence>
<dbReference type="InterPro" id="IPR009019">
    <property type="entry name" value="KH_sf_prok-type"/>
</dbReference>
<comment type="caution">
    <text evidence="10">The sequence shown here is derived from an EMBL/GenBank/DDBJ whole genome shotgun (WGS) entry which is preliminary data.</text>
</comment>
<dbReference type="AlphaFoldDB" id="A0A2H0W705"/>
<feature type="region of interest" description="Disordered" evidence="8">
    <location>
        <begin position="381"/>
        <end position="433"/>
    </location>
</feature>
<dbReference type="EMBL" id="PEZY01000005">
    <property type="protein sequence ID" value="PIS06371.1"/>
    <property type="molecule type" value="Genomic_DNA"/>
</dbReference>
<keyword evidence="1 7" id="KW-0806">Transcription termination</keyword>
<keyword evidence="2 7" id="KW-0963">Cytoplasm</keyword>
<dbReference type="InterPro" id="IPR003029">
    <property type="entry name" value="S1_domain"/>
</dbReference>
<dbReference type="GO" id="GO:0006353">
    <property type="term" value="P:DNA-templated transcription termination"/>
    <property type="evidence" value="ECO:0007669"/>
    <property type="project" value="UniProtKB-UniRule"/>
</dbReference>
<dbReference type="InterPro" id="IPR058582">
    <property type="entry name" value="KH_NusA_2nd"/>
</dbReference>
<keyword evidence="5 7" id="KW-0805">Transcription regulation</keyword>
<dbReference type="InterPro" id="IPR010213">
    <property type="entry name" value="TF_NusA"/>
</dbReference>
<dbReference type="FunFam" id="3.30.300.20:FF:000002">
    <property type="entry name" value="Transcription termination/antitermination protein NusA"/>
    <property type="match status" value="1"/>
</dbReference>
<keyword evidence="3 7" id="KW-0889">Transcription antitermination</keyword>
<dbReference type="SMART" id="SM00316">
    <property type="entry name" value="S1"/>
    <property type="match status" value="1"/>
</dbReference>
<dbReference type="GO" id="GO:0005829">
    <property type="term" value="C:cytosol"/>
    <property type="evidence" value="ECO:0007669"/>
    <property type="project" value="TreeGrafter"/>
</dbReference>
<evidence type="ECO:0000256" key="6">
    <source>
        <dbReference type="ARBA" id="ARBA00023163"/>
    </source>
</evidence>
<dbReference type="Pfam" id="PF08529">
    <property type="entry name" value="NusA_N"/>
    <property type="match status" value="1"/>
</dbReference>
<dbReference type="SUPFAM" id="SSF54814">
    <property type="entry name" value="Prokaryotic type KH domain (KH-domain type II)"/>
    <property type="match status" value="2"/>
</dbReference>
<feature type="domain" description="S1 motif" evidence="9">
    <location>
        <begin position="172"/>
        <end position="236"/>
    </location>
</feature>
<reference evidence="11" key="1">
    <citation type="submission" date="2017-09" db="EMBL/GenBank/DDBJ databases">
        <title>Depth-based differentiation of microbial function through sediment-hosted aquifers and enrichment of novel symbionts in the deep terrestrial subsurface.</title>
        <authorList>
            <person name="Probst A.J."/>
            <person name="Ladd B."/>
            <person name="Jarett J.K."/>
            <person name="Geller-Mcgrath D.E."/>
            <person name="Sieber C.M.K."/>
            <person name="Emerson J.B."/>
            <person name="Anantharaman K."/>
            <person name="Thomas B.C."/>
            <person name="Malmstrom R."/>
            <person name="Stieglmeier M."/>
            <person name="Klingl A."/>
            <person name="Woyke T."/>
            <person name="Ryan C.M."/>
            <person name="Banfield J.F."/>
        </authorList>
    </citation>
    <scope>NUCLEOTIDE SEQUENCE [LARGE SCALE GENOMIC DNA]</scope>
</reference>
<dbReference type="GO" id="GO:0031564">
    <property type="term" value="P:transcription antitermination"/>
    <property type="evidence" value="ECO:0007669"/>
    <property type="project" value="UniProtKB-UniRule"/>
</dbReference>
<evidence type="ECO:0000256" key="2">
    <source>
        <dbReference type="ARBA" id="ARBA00022490"/>
    </source>
</evidence>
<feature type="compositionally biased region" description="Basic and acidic residues" evidence="8">
    <location>
        <begin position="401"/>
        <end position="421"/>
    </location>
</feature>
<dbReference type="InterPro" id="IPR030842">
    <property type="entry name" value="TF_NusA_bacterial"/>
</dbReference>
<dbReference type="HAMAP" id="MF_00945_B">
    <property type="entry name" value="NusA_B"/>
    <property type="match status" value="1"/>
</dbReference>
<dbReference type="InterPro" id="IPR012340">
    <property type="entry name" value="NA-bd_OB-fold"/>
</dbReference>
<dbReference type="SUPFAM" id="SSF69705">
    <property type="entry name" value="Transcription factor NusA, N-terminal domain"/>
    <property type="match status" value="1"/>
</dbReference>
<dbReference type="Pfam" id="PF26594">
    <property type="entry name" value="KH_NusA_2nd"/>
    <property type="match status" value="1"/>
</dbReference>
<keyword evidence="4 7" id="KW-0694">RNA-binding</keyword>
<dbReference type="PANTHER" id="PTHR22648">
    <property type="entry name" value="TRANSCRIPTION TERMINATION FACTOR NUSA"/>
    <property type="match status" value="1"/>
</dbReference>
<dbReference type="GO" id="GO:0003700">
    <property type="term" value="F:DNA-binding transcription factor activity"/>
    <property type="evidence" value="ECO:0007669"/>
    <property type="project" value="InterPro"/>
</dbReference>
<name>A0A2H0W705_9BACT</name>
<evidence type="ECO:0000256" key="3">
    <source>
        <dbReference type="ARBA" id="ARBA00022814"/>
    </source>
</evidence>
<dbReference type="InterPro" id="IPR015946">
    <property type="entry name" value="KH_dom-like_a/b"/>
</dbReference>
<proteinExistence type="inferred from homology"/>
<organism evidence="10 11">
    <name type="scientific">Candidatus Buchananbacteria bacterium CG10_big_fil_rev_8_21_14_0_10_33_19</name>
    <dbReference type="NCBI Taxonomy" id="1974525"/>
    <lineage>
        <taxon>Bacteria</taxon>
        <taxon>Candidatus Buchananiibacteriota</taxon>
    </lineage>
</organism>
<comment type="subcellular location">
    <subcellularLocation>
        <location evidence="7">Cytoplasm</location>
    </subcellularLocation>
</comment>
<sequence length="433" mass="48277">MTQSAIQSAISQICQEKNISEESVLHTIELALAAAFRKDFGNKMQNIITEFDPKTGDVKVVDVKTVVEDLPEEELEKLESGELTEVIQDNKSFVSEDGDEEVRRFNPKTEIQLKDAHLIDPKYKINDEIVTVLEVPGEFGRMAAQTAKQVIIQKIREVERQNVFDEFKVLEHQVVNGNIQRREGKNVLVDLGTTTALMPSEEQVPSERYNVGNRMKFYIKSVDQTTRGPQIIVSRSSVEVVRKIFELEIPEITNGIIEIKSISREAGSRSKVAIISNDEGIDPIGSCVGQRGGRIQTIISELNGEKVDIILFDEDPIKFITNALSPAKVSSVELREKDDEKSALVTVKEDQLSLAIGRGGQNVRLASKLADWRIDIVSDGIKESDEETAETIEEIETTSEADNKSEESTEEKSETEVKSEELEVAVDTAVESE</sequence>
<dbReference type="Gene3D" id="2.40.50.140">
    <property type="entry name" value="Nucleic acid-binding proteins"/>
    <property type="match status" value="1"/>
</dbReference>
<dbReference type="Gene3D" id="3.30.1480.10">
    <property type="entry name" value="NusA, N-terminal domain"/>
    <property type="match status" value="1"/>
</dbReference>
<dbReference type="PROSITE" id="PS50126">
    <property type="entry name" value="S1"/>
    <property type="match status" value="1"/>
</dbReference>
<dbReference type="SUPFAM" id="SSF50249">
    <property type="entry name" value="Nucleic acid-binding proteins"/>
    <property type="match status" value="1"/>
</dbReference>
<evidence type="ECO:0000256" key="8">
    <source>
        <dbReference type="SAM" id="MobiDB-lite"/>
    </source>
</evidence>
<dbReference type="PANTHER" id="PTHR22648:SF0">
    <property type="entry name" value="TRANSCRIPTION TERMINATION_ANTITERMINATION PROTEIN NUSA"/>
    <property type="match status" value="1"/>
</dbReference>
<gene>
    <name evidence="7 10" type="primary">nusA</name>
    <name evidence="10" type="ORF">COT80_02285</name>
</gene>
<dbReference type="CDD" id="cd02134">
    <property type="entry name" value="KH-II_NusA_rpt1"/>
    <property type="match status" value="1"/>
</dbReference>
<dbReference type="CDD" id="cd22529">
    <property type="entry name" value="KH-II_NusA_rpt2"/>
    <property type="match status" value="1"/>
</dbReference>
<evidence type="ECO:0000259" key="9">
    <source>
        <dbReference type="PROSITE" id="PS50126"/>
    </source>
</evidence>
<evidence type="ECO:0000256" key="4">
    <source>
        <dbReference type="ARBA" id="ARBA00022884"/>
    </source>
</evidence>
<dbReference type="CDD" id="cd04455">
    <property type="entry name" value="S1_NusA"/>
    <property type="match status" value="1"/>
</dbReference>
<dbReference type="Gene3D" id="3.30.300.20">
    <property type="match status" value="2"/>
</dbReference>
<evidence type="ECO:0000313" key="10">
    <source>
        <dbReference type="EMBL" id="PIS06371.1"/>
    </source>
</evidence>
<dbReference type="Pfam" id="PF13184">
    <property type="entry name" value="KH_NusA_1st"/>
    <property type="match status" value="1"/>
</dbReference>